<organism evidence="2 3">
    <name type="scientific">Undibacter mobilis</name>
    <dbReference type="NCBI Taxonomy" id="2292256"/>
    <lineage>
        <taxon>Bacteria</taxon>
        <taxon>Pseudomonadati</taxon>
        <taxon>Pseudomonadota</taxon>
        <taxon>Alphaproteobacteria</taxon>
        <taxon>Hyphomicrobiales</taxon>
        <taxon>Nitrobacteraceae</taxon>
        <taxon>Undibacter</taxon>
    </lineage>
</organism>
<keyword evidence="1" id="KW-0732">Signal</keyword>
<gene>
    <name evidence="2" type="ORF">DXH78_06190</name>
</gene>
<evidence type="ECO:0000256" key="1">
    <source>
        <dbReference type="SAM" id="SignalP"/>
    </source>
</evidence>
<dbReference type="OrthoDB" id="8454644at2"/>
<proteinExistence type="predicted"/>
<reference evidence="3" key="1">
    <citation type="submission" date="2018-08" db="EMBL/GenBank/DDBJ databases">
        <authorList>
            <person name="Kim S.-J."/>
            <person name="Jung G.-Y."/>
        </authorList>
    </citation>
    <scope>NUCLEOTIDE SEQUENCE [LARGE SCALE GENOMIC DNA]</scope>
    <source>
        <strain evidence="3">GY_H</strain>
    </source>
</reference>
<sequence>MALKSIGTAILAAALIGAAATPAAAEFFGCKEPRSKVSYSSSADRHAFEAYNRSHHSSRVTYDSAPRRERSAGLFAPYSARNQRW</sequence>
<dbReference type="EMBL" id="QRGO01000001">
    <property type="protein sequence ID" value="RDV04208.1"/>
    <property type="molecule type" value="Genomic_DNA"/>
</dbReference>
<accession>A0A371B9F6</accession>
<name>A0A371B9F6_9BRAD</name>
<dbReference type="Proteomes" id="UP000263993">
    <property type="component" value="Unassembled WGS sequence"/>
</dbReference>
<keyword evidence="3" id="KW-1185">Reference proteome</keyword>
<feature type="chain" id="PRO_5016770502" evidence="1">
    <location>
        <begin position="26"/>
        <end position="85"/>
    </location>
</feature>
<comment type="caution">
    <text evidence="2">The sequence shown here is derived from an EMBL/GenBank/DDBJ whole genome shotgun (WGS) entry which is preliminary data.</text>
</comment>
<evidence type="ECO:0000313" key="2">
    <source>
        <dbReference type="EMBL" id="RDV04208.1"/>
    </source>
</evidence>
<dbReference type="AlphaFoldDB" id="A0A371B9F6"/>
<protein>
    <submittedName>
        <fullName evidence="2">Uncharacterized protein</fullName>
    </submittedName>
</protein>
<dbReference type="RefSeq" id="WP_115516234.1">
    <property type="nucleotide sequence ID" value="NZ_QRGO01000001.1"/>
</dbReference>
<evidence type="ECO:0000313" key="3">
    <source>
        <dbReference type="Proteomes" id="UP000263993"/>
    </source>
</evidence>
<feature type="signal peptide" evidence="1">
    <location>
        <begin position="1"/>
        <end position="25"/>
    </location>
</feature>